<proteinExistence type="predicted"/>
<dbReference type="EMBL" id="JAEACU010000007">
    <property type="protein sequence ID" value="KAH7522655.1"/>
    <property type="molecule type" value="Genomic_DNA"/>
</dbReference>
<dbReference type="GO" id="GO:0005736">
    <property type="term" value="C:RNA polymerase I complex"/>
    <property type="evidence" value="ECO:0007669"/>
    <property type="project" value="TreeGrafter"/>
</dbReference>
<dbReference type="GO" id="GO:0005666">
    <property type="term" value="C:RNA polymerase III complex"/>
    <property type="evidence" value="ECO:0007669"/>
    <property type="project" value="TreeGrafter"/>
</dbReference>
<dbReference type="PANTHER" id="PTHR10917">
    <property type="entry name" value="DNA-DIRECTED RNA POLYMERASES I, II, AND III SUBUNIT RPABC3"/>
    <property type="match status" value="1"/>
</dbReference>
<evidence type="ECO:0000313" key="1">
    <source>
        <dbReference type="EMBL" id="KAH7522655.1"/>
    </source>
</evidence>
<dbReference type="Pfam" id="PF03870">
    <property type="entry name" value="RNA_pol_Rpb8"/>
    <property type="match status" value="1"/>
</dbReference>
<dbReference type="InterPro" id="IPR012340">
    <property type="entry name" value="NA-bd_OB-fold"/>
</dbReference>
<dbReference type="Proteomes" id="UP000813462">
    <property type="component" value="Unassembled WGS sequence"/>
</dbReference>
<organism evidence="1 2">
    <name type="scientific">Ziziphus jujuba var. spinosa</name>
    <dbReference type="NCBI Taxonomy" id="714518"/>
    <lineage>
        <taxon>Eukaryota</taxon>
        <taxon>Viridiplantae</taxon>
        <taxon>Streptophyta</taxon>
        <taxon>Embryophyta</taxon>
        <taxon>Tracheophyta</taxon>
        <taxon>Spermatophyta</taxon>
        <taxon>Magnoliopsida</taxon>
        <taxon>eudicotyledons</taxon>
        <taxon>Gunneridae</taxon>
        <taxon>Pentapetalae</taxon>
        <taxon>rosids</taxon>
        <taxon>fabids</taxon>
        <taxon>Rosales</taxon>
        <taxon>Rhamnaceae</taxon>
        <taxon>Paliureae</taxon>
        <taxon>Ziziphus</taxon>
    </lineage>
</organism>
<reference evidence="1" key="1">
    <citation type="journal article" date="2021" name="Front. Plant Sci.">
        <title>Chromosome-Scale Genome Assembly for Chinese Sour Jujube and Insights Into Its Genome Evolution and Domestication Signature.</title>
        <authorList>
            <person name="Shen L.-Y."/>
            <person name="Luo H."/>
            <person name="Wang X.-L."/>
            <person name="Wang X.-M."/>
            <person name="Qiu X.-J."/>
            <person name="Liu H."/>
            <person name="Zhou S.-S."/>
            <person name="Jia K.-H."/>
            <person name="Nie S."/>
            <person name="Bao Y.-T."/>
            <person name="Zhang R.-G."/>
            <person name="Yun Q.-Z."/>
            <person name="Chai Y.-H."/>
            <person name="Lu J.-Y."/>
            <person name="Li Y."/>
            <person name="Zhao S.-W."/>
            <person name="Mao J.-F."/>
            <person name="Jia S.-G."/>
            <person name="Mao Y.-M."/>
        </authorList>
    </citation>
    <scope>NUCLEOTIDE SEQUENCE</scope>
    <source>
        <strain evidence="1">AT0</strain>
        <tissue evidence="1">Leaf</tissue>
    </source>
</reference>
<evidence type="ECO:0000313" key="2">
    <source>
        <dbReference type="Proteomes" id="UP000813462"/>
    </source>
</evidence>
<dbReference type="PANTHER" id="PTHR10917:SF1">
    <property type="entry name" value="DNA-DIRECTED RNA POLYMERASE I, II"/>
    <property type="match status" value="1"/>
</dbReference>
<dbReference type="GO" id="GO:0006351">
    <property type="term" value="P:DNA-templated transcription"/>
    <property type="evidence" value="ECO:0007669"/>
    <property type="project" value="InterPro"/>
</dbReference>
<comment type="caution">
    <text evidence="1">The sequence shown here is derived from an EMBL/GenBank/DDBJ whole genome shotgun (WGS) entry which is preliminary data.</text>
</comment>
<dbReference type="GO" id="GO:0005665">
    <property type="term" value="C:RNA polymerase II, core complex"/>
    <property type="evidence" value="ECO:0007669"/>
    <property type="project" value="TreeGrafter"/>
</dbReference>
<dbReference type="Gene3D" id="2.40.50.140">
    <property type="entry name" value="Nucleic acid-binding proteins"/>
    <property type="match status" value="1"/>
</dbReference>
<evidence type="ECO:0008006" key="3">
    <source>
        <dbReference type="Google" id="ProtNLM"/>
    </source>
</evidence>
<protein>
    <recommendedName>
        <fullName evidence="3">DNA-directed RNA polymerases II and V subunit 8A-like</fullName>
    </recommendedName>
</protein>
<sequence>MVAVQTTIKKLMAYMVEKKLEVNSVVNLVKCIMEDDSSLDDKSIFDEIQLAPVKMDDSKVEVQDPLIKVNLGIDEDPRATFENIIYQSRKDFGHINNHQGRYHQRSHLRVKFVMMAGILFDDIFTIEILNPNGEKFDKVTRIAAQSEKHGILMNLDVNTEIYPMKKKEKFLMVLSPTLNWNEAFSSSDDMQGEQKSLADKFEYVMHGLVYKISEEGSGSDVKAGIYASFGGLQMWLKGDPIHCTKFKVDQKLFLLIRKLP</sequence>
<dbReference type="SMART" id="SM00658">
    <property type="entry name" value="RPOL8c"/>
    <property type="match status" value="1"/>
</dbReference>
<dbReference type="GO" id="GO:0003899">
    <property type="term" value="F:DNA-directed RNA polymerase activity"/>
    <property type="evidence" value="ECO:0007669"/>
    <property type="project" value="InterPro"/>
</dbReference>
<name>A0A978V5M2_ZIZJJ</name>
<gene>
    <name evidence="1" type="ORF">FEM48_Zijuj07G0161800</name>
</gene>
<dbReference type="SUPFAM" id="SSF50249">
    <property type="entry name" value="Nucleic acid-binding proteins"/>
    <property type="match status" value="1"/>
</dbReference>
<dbReference type="InterPro" id="IPR005570">
    <property type="entry name" value="RPABC3"/>
</dbReference>
<dbReference type="AlphaFoldDB" id="A0A978V5M2"/>
<accession>A0A978V5M2</accession>